<feature type="signal peptide" evidence="1">
    <location>
        <begin position="1"/>
        <end position="27"/>
    </location>
</feature>
<proteinExistence type="predicted"/>
<feature type="non-terminal residue" evidence="3">
    <location>
        <position position="659"/>
    </location>
</feature>
<evidence type="ECO:0000313" key="3">
    <source>
        <dbReference type="EMBL" id="MCA9726475.1"/>
    </source>
</evidence>
<dbReference type="GO" id="GO:0006508">
    <property type="term" value="P:proteolysis"/>
    <property type="evidence" value="ECO:0007669"/>
    <property type="project" value="InterPro"/>
</dbReference>
<evidence type="ECO:0000256" key="1">
    <source>
        <dbReference type="SAM" id="SignalP"/>
    </source>
</evidence>
<gene>
    <name evidence="3" type="ORF">KC729_02260</name>
</gene>
<feature type="chain" id="PRO_5037903643" description="Gingipain domain-containing protein" evidence="1">
    <location>
        <begin position="28"/>
        <end position="659"/>
    </location>
</feature>
<organism evidence="3 4">
    <name type="scientific">Eiseniibacteriota bacterium</name>
    <dbReference type="NCBI Taxonomy" id="2212470"/>
    <lineage>
        <taxon>Bacteria</taxon>
        <taxon>Candidatus Eiseniibacteriota</taxon>
    </lineage>
</organism>
<evidence type="ECO:0000313" key="4">
    <source>
        <dbReference type="Proteomes" id="UP000697710"/>
    </source>
</evidence>
<protein>
    <recommendedName>
        <fullName evidence="2">Gingipain domain-containing protein</fullName>
    </recommendedName>
</protein>
<feature type="domain" description="Gingipain" evidence="2">
    <location>
        <begin position="604"/>
        <end position="659"/>
    </location>
</feature>
<accession>A0A956RN95</accession>
<dbReference type="PROSITE" id="PS51257">
    <property type="entry name" value="PROKAR_LIPOPROTEIN"/>
    <property type="match status" value="1"/>
</dbReference>
<sequence>MNRKTLGFLMGFAAFLACGTPAVPALSAPGPGSQFTIIAADRGLQIEFRLDEAHTGPESSPIAATSLAVPPGASVHVERTILEEVPADWVESLDPAARRALADAVAGAVPEATPPTRLRNQMVTQLRHPWLRVDAGRFYQITRARFEVAFSGAEVASRPATGSDPFEHLYEGVELNYEQGRRWRLDPVRSTARRGGDYFSSTGAPWVKVLCSAEDLFAISGTDLEGLSIDLGSIDPLTIRMFSPRQLPVDETVSVDDAAQWMDPMAIRLEGMEDGVFDPTDRVVFLGDGPDAWYTSKGLTPPGLEAYARDPYANENVYWLTWGGSFSTDPLRMGSEGAEPAAPFVTRVRDRLHLEEDNFYNPRMRELGVGTADWEIYWWRERTATEERDDISNVTVTMPDPVATEPVSFLARFWGANDPRGNPELPDHDLEFQLNEHFLDRRTWNGHIRNDFTGEGVWLVPGDTQVFKMILHSHPDPSIVRQDQVDLAYIDVEYTHTLRAREDRLAFFAGGFSGVQSFAVSGFGGNDVLVIDATTALRPSVVTAETVPEGGGTTVRFVGGTDPVEGLPARYLLRRASGLPKPRLERDAAPAGGYLRERTDPVQMIIVTHERFRTASERLATYRRTHFPDRAQAQVAVVDVQDVFDEFSFGRKDPIAIRN</sequence>
<comment type="caution">
    <text evidence="3">The sequence shown here is derived from an EMBL/GenBank/DDBJ whole genome shotgun (WGS) entry which is preliminary data.</text>
</comment>
<dbReference type="InterPro" id="IPR001769">
    <property type="entry name" value="Gingipain"/>
</dbReference>
<dbReference type="GO" id="GO:0008234">
    <property type="term" value="F:cysteine-type peptidase activity"/>
    <property type="evidence" value="ECO:0007669"/>
    <property type="project" value="InterPro"/>
</dbReference>
<reference evidence="3" key="2">
    <citation type="journal article" date="2021" name="Microbiome">
        <title>Successional dynamics and alternative stable states in a saline activated sludge microbial community over 9 years.</title>
        <authorList>
            <person name="Wang Y."/>
            <person name="Ye J."/>
            <person name="Ju F."/>
            <person name="Liu L."/>
            <person name="Boyd J.A."/>
            <person name="Deng Y."/>
            <person name="Parks D.H."/>
            <person name="Jiang X."/>
            <person name="Yin X."/>
            <person name="Woodcroft B.J."/>
            <person name="Tyson G.W."/>
            <person name="Hugenholtz P."/>
            <person name="Polz M.F."/>
            <person name="Zhang T."/>
        </authorList>
    </citation>
    <scope>NUCLEOTIDE SEQUENCE</scope>
    <source>
        <strain evidence="3">HKST-UBA01</strain>
    </source>
</reference>
<dbReference type="AlphaFoldDB" id="A0A956RN95"/>
<evidence type="ECO:0000259" key="2">
    <source>
        <dbReference type="Pfam" id="PF01364"/>
    </source>
</evidence>
<keyword evidence="1" id="KW-0732">Signal</keyword>
<name>A0A956RN95_UNCEI</name>
<dbReference type="EMBL" id="JAGQHR010000033">
    <property type="protein sequence ID" value="MCA9726475.1"/>
    <property type="molecule type" value="Genomic_DNA"/>
</dbReference>
<dbReference type="Pfam" id="PF01364">
    <property type="entry name" value="Peptidase_C25"/>
    <property type="match status" value="1"/>
</dbReference>
<reference evidence="3" key="1">
    <citation type="submission" date="2020-04" db="EMBL/GenBank/DDBJ databases">
        <authorList>
            <person name="Zhang T."/>
        </authorList>
    </citation>
    <scope>NUCLEOTIDE SEQUENCE</scope>
    <source>
        <strain evidence="3">HKST-UBA01</strain>
    </source>
</reference>
<dbReference type="Proteomes" id="UP000697710">
    <property type="component" value="Unassembled WGS sequence"/>
</dbReference>